<feature type="compositionally biased region" description="Acidic residues" evidence="1">
    <location>
        <begin position="1"/>
        <end position="10"/>
    </location>
</feature>
<feature type="compositionally biased region" description="Acidic residues" evidence="1">
    <location>
        <begin position="60"/>
        <end position="69"/>
    </location>
</feature>
<dbReference type="STRING" id="910347.SAMN05421773_12371"/>
<evidence type="ECO:0000313" key="2">
    <source>
        <dbReference type="EMBL" id="SFD67823.1"/>
    </source>
</evidence>
<sequence>MDQPASDEAEQPPAVPAATADTAPDGPPETAPETAPENNDVPGTPGVPDGGDGEAGAGDGDGDGDEEGERADAPRPLGITVRPTGHRGVDARLARLAAADDLAVPAHLEVYEDVHRGLRETLTALDEPQQPGPPGPGGPGRHPHDSRS</sequence>
<organism evidence="2 3">
    <name type="scientific">Streptomyces aidingensis</name>
    <dbReference type="NCBI Taxonomy" id="910347"/>
    <lineage>
        <taxon>Bacteria</taxon>
        <taxon>Bacillati</taxon>
        <taxon>Actinomycetota</taxon>
        <taxon>Actinomycetes</taxon>
        <taxon>Kitasatosporales</taxon>
        <taxon>Streptomycetaceae</taxon>
        <taxon>Streptomyces</taxon>
    </lineage>
</organism>
<dbReference type="RefSeq" id="WP_245834541.1">
    <property type="nucleotide sequence ID" value="NZ_FOLM01000023.1"/>
</dbReference>
<feature type="compositionally biased region" description="Gly residues" evidence="1">
    <location>
        <begin position="48"/>
        <end position="59"/>
    </location>
</feature>
<name>A0A1I1UGD2_9ACTN</name>
<feature type="region of interest" description="Disordered" evidence="1">
    <location>
        <begin position="1"/>
        <end position="87"/>
    </location>
</feature>
<dbReference type="Proteomes" id="UP000199207">
    <property type="component" value="Unassembled WGS sequence"/>
</dbReference>
<keyword evidence="3" id="KW-1185">Reference proteome</keyword>
<dbReference type="EMBL" id="FOLM01000023">
    <property type="protein sequence ID" value="SFD67823.1"/>
    <property type="molecule type" value="Genomic_DNA"/>
</dbReference>
<dbReference type="AlphaFoldDB" id="A0A1I1UGD2"/>
<evidence type="ECO:0000256" key="1">
    <source>
        <dbReference type="SAM" id="MobiDB-lite"/>
    </source>
</evidence>
<reference evidence="2 3" key="1">
    <citation type="submission" date="2016-10" db="EMBL/GenBank/DDBJ databases">
        <authorList>
            <person name="de Groot N.N."/>
        </authorList>
    </citation>
    <scope>NUCLEOTIDE SEQUENCE [LARGE SCALE GENOMIC DNA]</scope>
    <source>
        <strain evidence="2 3">CGMCC 4.5739</strain>
    </source>
</reference>
<feature type="compositionally biased region" description="Low complexity" evidence="1">
    <location>
        <begin position="31"/>
        <end position="47"/>
    </location>
</feature>
<evidence type="ECO:0000313" key="3">
    <source>
        <dbReference type="Proteomes" id="UP000199207"/>
    </source>
</evidence>
<accession>A0A1I1UGD2</accession>
<proteinExistence type="predicted"/>
<gene>
    <name evidence="2" type="ORF">SAMN05421773_12371</name>
</gene>
<protein>
    <submittedName>
        <fullName evidence="2">Uncharacterized protein</fullName>
    </submittedName>
</protein>
<feature type="region of interest" description="Disordered" evidence="1">
    <location>
        <begin position="119"/>
        <end position="148"/>
    </location>
</feature>